<sequence length="594" mass="66092">MSIQVKLVGSLSKELDLPSAYPKTCLSDQKSSLFTLARHVFNNQSQKSNSKWEPSSIQLQSWPVIEKNINLVAIASTGSGKTFAYSIPIIHSSMERKAKSDGVHVNSLVLVPTRELAQQVSKTLKIVCKSANKLKAKGNKSIVKSLAIYGGVDKADQIKNLLENKSESCTWLNIASTPMRLIDILGIGGGDSEPNKDVQRIFKSIKYLVLDEADRLATASDMSEQIDTILKFVQKKAKQLDQCSLFSATMPERARENCEKWISLPKIVVEIDSVTVGNASATASHETKSKLSEEDKSHQDMQDSTNEEEGDATKNKKRGPLNLSTIPSNITQTLHVCSNHKKPKKLLTTIKKIRDNEKKSGGRRRKGLMIVFFGKIKTLQFIQKTLLKEGVQCVSLHSQMNQQKRDTQLNNFRSGKMPIMLATDIAARGVHCNNVEYIINYDFPSSLEQYVHRCGRAGRNKVSDGNSSTQEQLQATVYSFFHRELAAMANDVIELLRITNSWIDPNLVALAPNGVEGLGESKRKRRRKSKNDQHEKEKEKSEAVEAPSTKSHSKNVDLDDDEDEFAFLAPNRIVLARASHVPDSDSNSDSDEGN</sequence>
<evidence type="ECO:0000256" key="6">
    <source>
        <dbReference type="SAM" id="MobiDB-lite"/>
    </source>
</evidence>
<dbReference type="InterPro" id="IPR014001">
    <property type="entry name" value="Helicase_ATP-bd"/>
</dbReference>
<evidence type="ECO:0000259" key="7">
    <source>
        <dbReference type="PROSITE" id="PS51192"/>
    </source>
</evidence>
<keyword evidence="4" id="KW-0347">Helicase</keyword>
<dbReference type="SMART" id="SM00487">
    <property type="entry name" value="DEXDc"/>
    <property type="match status" value="1"/>
</dbReference>
<evidence type="ECO:0000259" key="8">
    <source>
        <dbReference type="PROSITE" id="PS51194"/>
    </source>
</evidence>
<feature type="region of interest" description="Disordered" evidence="6">
    <location>
        <begin position="279"/>
        <end position="326"/>
    </location>
</feature>
<dbReference type="PROSITE" id="PS51194">
    <property type="entry name" value="HELICASE_CTER"/>
    <property type="match status" value="1"/>
</dbReference>
<gene>
    <name evidence="9" type="ORF">CTEN210_01294</name>
</gene>
<dbReference type="CDD" id="cd18787">
    <property type="entry name" value="SF2_C_DEAD"/>
    <property type="match status" value="1"/>
</dbReference>
<dbReference type="GO" id="GO:0003724">
    <property type="term" value="F:RNA helicase activity"/>
    <property type="evidence" value="ECO:0007669"/>
    <property type="project" value="UniProtKB-EC"/>
</dbReference>
<evidence type="ECO:0000256" key="4">
    <source>
        <dbReference type="ARBA" id="ARBA00022806"/>
    </source>
</evidence>
<evidence type="ECO:0000313" key="10">
    <source>
        <dbReference type="Proteomes" id="UP001054902"/>
    </source>
</evidence>
<dbReference type="Proteomes" id="UP001054902">
    <property type="component" value="Unassembled WGS sequence"/>
</dbReference>
<dbReference type="InterPro" id="IPR011545">
    <property type="entry name" value="DEAD/DEAH_box_helicase_dom"/>
</dbReference>
<dbReference type="AlphaFoldDB" id="A0AAD3CHQ2"/>
<evidence type="ECO:0000256" key="5">
    <source>
        <dbReference type="ARBA" id="ARBA00022840"/>
    </source>
</evidence>
<dbReference type="PROSITE" id="PS51192">
    <property type="entry name" value="HELICASE_ATP_BIND_1"/>
    <property type="match status" value="1"/>
</dbReference>
<reference evidence="9 10" key="1">
    <citation type="journal article" date="2021" name="Sci. Rep.">
        <title>The genome of the diatom Chaetoceros tenuissimus carries an ancient integrated fragment of an extant virus.</title>
        <authorList>
            <person name="Hongo Y."/>
            <person name="Kimura K."/>
            <person name="Takaki Y."/>
            <person name="Yoshida Y."/>
            <person name="Baba S."/>
            <person name="Kobayashi G."/>
            <person name="Nagasaki K."/>
            <person name="Hano T."/>
            <person name="Tomaru Y."/>
        </authorList>
    </citation>
    <scope>NUCLEOTIDE SEQUENCE [LARGE SCALE GENOMIC DNA]</scope>
    <source>
        <strain evidence="9 10">NIES-3715</strain>
    </source>
</reference>
<protein>
    <recommendedName>
        <fullName evidence="1">RNA helicase</fullName>
        <ecNumber evidence="1">3.6.4.13</ecNumber>
    </recommendedName>
</protein>
<dbReference type="SUPFAM" id="SSF52540">
    <property type="entry name" value="P-loop containing nucleoside triphosphate hydrolases"/>
    <property type="match status" value="1"/>
</dbReference>
<dbReference type="EC" id="3.6.4.13" evidence="1"/>
<dbReference type="InterPro" id="IPR001650">
    <property type="entry name" value="Helicase_C-like"/>
</dbReference>
<name>A0AAD3CHQ2_9STRA</name>
<feature type="domain" description="Helicase C-terminal" evidence="8">
    <location>
        <begin position="349"/>
        <end position="511"/>
    </location>
</feature>
<feature type="region of interest" description="Disordered" evidence="6">
    <location>
        <begin position="518"/>
        <end position="562"/>
    </location>
</feature>
<dbReference type="GO" id="GO:0005524">
    <property type="term" value="F:ATP binding"/>
    <property type="evidence" value="ECO:0007669"/>
    <property type="project" value="UniProtKB-KW"/>
</dbReference>
<proteinExistence type="predicted"/>
<dbReference type="CDD" id="cd00268">
    <property type="entry name" value="DEADc"/>
    <property type="match status" value="1"/>
</dbReference>
<dbReference type="Pfam" id="PF00271">
    <property type="entry name" value="Helicase_C"/>
    <property type="match status" value="1"/>
</dbReference>
<evidence type="ECO:0000256" key="2">
    <source>
        <dbReference type="ARBA" id="ARBA00022741"/>
    </source>
</evidence>
<evidence type="ECO:0000313" key="9">
    <source>
        <dbReference type="EMBL" id="GFH44820.1"/>
    </source>
</evidence>
<dbReference type="Pfam" id="PF00270">
    <property type="entry name" value="DEAD"/>
    <property type="match status" value="1"/>
</dbReference>
<organism evidence="9 10">
    <name type="scientific">Chaetoceros tenuissimus</name>
    <dbReference type="NCBI Taxonomy" id="426638"/>
    <lineage>
        <taxon>Eukaryota</taxon>
        <taxon>Sar</taxon>
        <taxon>Stramenopiles</taxon>
        <taxon>Ochrophyta</taxon>
        <taxon>Bacillariophyta</taxon>
        <taxon>Coscinodiscophyceae</taxon>
        <taxon>Chaetocerotophycidae</taxon>
        <taxon>Chaetocerotales</taxon>
        <taxon>Chaetocerotaceae</taxon>
        <taxon>Chaetoceros</taxon>
    </lineage>
</organism>
<dbReference type="EMBL" id="BLLK01000020">
    <property type="protein sequence ID" value="GFH44820.1"/>
    <property type="molecule type" value="Genomic_DNA"/>
</dbReference>
<keyword evidence="10" id="KW-1185">Reference proteome</keyword>
<evidence type="ECO:0000256" key="1">
    <source>
        <dbReference type="ARBA" id="ARBA00012552"/>
    </source>
</evidence>
<feature type="compositionally biased region" description="Basic and acidic residues" evidence="6">
    <location>
        <begin position="530"/>
        <end position="543"/>
    </location>
</feature>
<keyword evidence="3" id="KW-0378">Hydrolase</keyword>
<dbReference type="InterPro" id="IPR044742">
    <property type="entry name" value="DEAD/DEAH_RhlB"/>
</dbReference>
<evidence type="ECO:0000256" key="3">
    <source>
        <dbReference type="ARBA" id="ARBA00022801"/>
    </source>
</evidence>
<dbReference type="Gene3D" id="3.40.50.300">
    <property type="entry name" value="P-loop containing nucleotide triphosphate hydrolases"/>
    <property type="match status" value="2"/>
</dbReference>
<feature type="domain" description="Helicase ATP-binding" evidence="7">
    <location>
        <begin position="62"/>
        <end position="268"/>
    </location>
</feature>
<accession>A0AAD3CHQ2</accession>
<comment type="caution">
    <text evidence="9">The sequence shown here is derived from an EMBL/GenBank/DDBJ whole genome shotgun (WGS) entry which is preliminary data.</text>
</comment>
<dbReference type="GO" id="GO:0016787">
    <property type="term" value="F:hydrolase activity"/>
    <property type="evidence" value="ECO:0007669"/>
    <property type="project" value="UniProtKB-KW"/>
</dbReference>
<dbReference type="PANTHER" id="PTHR47958">
    <property type="entry name" value="ATP-DEPENDENT RNA HELICASE DBP3"/>
    <property type="match status" value="1"/>
</dbReference>
<dbReference type="SMART" id="SM00490">
    <property type="entry name" value="HELICc"/>
    <property type="match status" value="1"/>
</dbReference>
<feature type="compositionally biased region" description="Basic and acidic residues" evidence="6">
    <location>
        <begin position="285"/>
        <end position="301"/>
    </location>
</feature>
<dbReference type="InterPro" id="IPR027417">
    <property type="entry name" value="P-loop_NTPase"/>
</dbReference>
<dbReference type="GO" id="GO:0003676">
    <property type="term" value="F:nucleic acid binding"/>
    <property type="evidence" value="ECO:0007669"/>
    <property type="project" value="InterPro"/>
</dbReference>
<keyword evidence="5" id="KW-0067">ATP-binding</keyword>
<keyword evidence="2" id="KW-0547">Nucleotide-binding</keyword>